<evidence type="ECO:0000256" key="1">
    <source>
        <dbReference type="SAM" id="MobiDB-lite"/>
    </source>
</evidence>
<dbReference type="AlphaFoldDB" id="A0A4R2LL81"/>
<protein>
    <submittedName>
        <fullName evidence="2">Uncharacterized protein</fullName>
    </submittedName>
</protein>
<evidence type="ECO:0000313" key="3">
    <source>
        <dbReference type="Proteomes" id="UP000295600"/>
    </source>
</evidence>
<name>A0A4R2LL81_9BACE</name>
<feature type="region of interest" description="Disordered" evidence="1">
    <location>
        <begin position="30"/>
        <end position="54"/>
    </location>
</feature>
<dbReference type="Proteomes" id="UP000295600">
    <property type="component" value="Unassembled WGS sequence"/>
</dbReference>
<evidence type="ECO:0000313" key="2">
    <source>
        <dbReference type="EMBL" id="TCO90788.1"/>
    </source>
</evidence>
<comment type="caution">
    <text evidence="2">The sequence shown here is derived from an EMBL/GenBank/DDBJ whole genome shotgun (WGS) entry which is preliminary data.</text>
</comment>
<gene>
    <name evidence="2" type="ORF">EV202_11568</name>
</gene>
<accession>A0A4R2LL81</accession>
<reference evidence="2 3" key="1">
    <citation type="submission" date="2019-03" db="EMBL/GenBank/DDBJ databases">
        <title>Genomic Encyclopedia of Type Strains, Phase IV (KMG-IV): sequencing the most valuable type-strain genomes for metagenomic binning, comparative biology and taxonomic classification.</title>
        <authorList>
            <person name="Goeker M."/>
        </authorList>
    </citation>
    <scope>NUCLEOTIDE SEQUENCE [LARGE SCALE GENOMIC DNA]</scope>
    <source>
        <strain evidence="2 3">DSM 23917</strain>
    </source>
</reference>
<organism evidence="2 3">
    <name type="scientific">Prevotella heparinolytica</name>
    <dbReference type="NCBI Taxonomy" id="28113"/>
    <lineage>
        <taxon>Bacteria</taxon>
        <taxon>Pseudomonadati</taxon>
        <taxon>Bacteroidota</taxon>
        <taxon>Bacteroidia</taxon>
        <taxon>Bacteroidales</taxon>
        <taxon>Bacteroidaceae</taxon>
        <taxon>Bacteroides</taxon>
    </lineage>
</organism>
<sequence>MNKNNEALVQKFQVTELEQRLEMAKWTAKISSTQTVSSNGTRSISSTQEISVSW</sequence>
<proteinExistence type="predicted"/>
<dbReference type="EMBL" id="SLXB01000015">
    <property type="protein sequence ID" value="TCO90788.1"/>
    <property type="molecule type" value="Genomic_DNA"/>
</dbReference>